<evidence type="ECO:0000313" key="1">
    <source>
        <dbReference type="EMBL" id="VYS74666.1"/>
    </source>
</evidence>
<dbReference type="InterPro" id="IPR032719">
    <property type="entry name" value="WbsX"/>
</dbReference>
<accession>A0A6N2R1Q0</accession>
<name>A0A6N2R1Q0_9FIRM</name>
<sequence length="382" mass="44546">MRARVIAYYLPQYHPVPENDKFWGPGFTEWTNVAKAKPLFKGHYQPQIPADLGFYDLRLSEVREAQAKLAADCGIEGFCYWHYWFGNGKKVLDMPFNEVLKSGSPDFPFCLGWANHSWTTRSWEKGKSFSSDSMIFEQLYPGDQDYIDHFFDVLPAFKDKRYITVDGKPLFVIFQPDDIPDSKHFIDLWTNLAIQNNLKGIYFVCKYDALPVMNTKNLKKIDTLTKPRYERILSQGYDGINSVTLKYAEFKATGVLHKAVHSFLRKYFGGIVLDRYKYDTIMNHFIMPEDFEESIYPQLIPKRDRSPRSGRKAMIYYGSTPEKFKSAAENAIKCVEGRDKEHRLIFLNAWNEWGEGAYMEPDLKFGHGYLEALKEILKKKKK</sequence>
<organism evidence="1">
    <name type="scientific">Anaerostipes caccae</name>
    <dbReference type="NCBI Taxonomy" id="105841"/>
    <lineage>
        <taxon>Bacteria</taxon>
        <taxon>Bacillati</taxon>
        <taxon>Bacillota</taxon>
        <taxon>Clostridia</taxon>
        <taxon>Lachnospirales</taxon>
        <taxon>Lachnospiraceae</taxon>
        <taxon>Anaerostipes</taxon>
    </lineage>
</organism>
<protein>
    <recommendedName>
        <fullName evidence="2">Lipopolysaccharide biosynthesis protein</fullName>
    </recommendedName>
</protein>
<dbReference type="PANTHER" id="PTHR41244:SF1">
    <property type="entry name" value="GLYCOSYLTRANSFERASE"/>
    <property type="match status" value="1"/>
</dbReference>
<dbReference type="Pfam" id="PF14307">
    <property type="entry name" value="Glyco_tran_WbsX"/>
    <property type="match status" value="1"/>
</dbReference>
<dbReference type="CDD" id="cd11579">
    <property type="entry name" value="Glyco_tran_WbsX"/>
    <property type="match status" value="1"/>
</dbReference>
<dbReference type="EMBL" id="CACRSQ010000002">
    <property type="protein sequence ID" value="VYS74666.1"/>
    <property type="molecule type" value="Genomic_DNA"/>
</dbReference>
<gene>
    <name evidence="1" type="ORF">ACLFYP115_00195</name>
</gene>
<reference evidence="1" key="1">
    <citation type="submission" date="2019-11" db="EMBL/GenBank/DDBJ databases">
        <authorList>
            <person name="Feng L."/>
        </authorList>
    </citation>
    <scope>NUCLEOTIDE SEQUENCE</scope>
    <source>
        <strain evidence="1">AcaccaeLFYP115</strain>
    </source>
</reference>
<dbReference type="AlphaFoldDB" id="A0A6N2R1Q0"/>
<dbReference type="PANTHER" id="PTHR41244">
    <property type="entry name" value="RHAMNAN SYNTHESIS F"/>
    <property type="match status" value="1"/>
</dbReference>
<dbReference type="Gene3D" id="3.20.20.80">
    <property type="entry name" value="Glycosidases"/>
    <property type="match status" value="1"/>
</dbReference>
<proteinExistence type="predicted"/>
<dbReference type="RefSeq" id="WP_006565718.1">
    <property type="nucleotide sequence ID" value="NZ_BAABZP010000001.1"/>
</dbReference>
<evidence type="ECO:0008006" key="2">
    <source>
        <dbReference type="Google" id="ProtNLM"/>
    </source>
</evidence>